<feature type="compositionally biased region" description="Low complexity" evidence="10">
    <location>
        <begin position="621"/>
        <end position="650"/>
    </location>
</feature>
<comment type="cofactor">
    <cofactor evidence="2">
        <name>Mg(2+)</name>
        <dbReference type="ChEBI" id="CHEBI:18420"/>
    </cofactor>
</comment>
<feature type="region of interest" description="Disordered" evidence="10">
    <location>
        <begin position="378"/>
        <end position="470"/>
    </location>
</feature>
<evidence type="ECO:0000256" key="5">
    <source>
        <dbReference type="ARBA" id="ARBA00012388"/>
    </source>
</evidence>
<evidence type="ECO:0000256" key="1">
    <source>
        <dbReference type="ARBA" id="ARBA00001936"/>
    </source>
</evidence>
<evidence type="ECO:0000256" key="2">
    <source>
        <dbReference type="ARBA" id="ARBA00001946"/>
    </source>
</evidence>
<evidence type="ECO:0000256" key="6">
    <source>
        <dbReference type="ARBA" id="ARBA00022490"/>
    </source>
</evidence>
<dbReference type="InterPro" id="IPR002058">
    <property type="entry name" value="PAP_assoc"/>
</dbReference>
<evidence type="ECO:0000256" key="9">
    <source>
        <dbReference type="ARBA" id="ARBA00022842"/>
    </source>
</evidence>
<dbReference type="Pfam" id="PF22600">
    <property type="entry name" value="MTPAP-like_central"/>
    <property type="match status" value="1"/>
</dbReference>
<dbReference type="HOGENOM" id="CLU_008373_0_0_1"/>
<keyword evidence="14" id="KW-1185">Reference proteome</keyword>
<dbReference type="InParanoid" id="A0A067MYH4"/>
<comment type="cofactor">
    <cofactor evidence="1">
        <name>Mn(2+)</name>
        <dbReference type="ChEBI" id="CHEBI:29035"/>
    </cofactor>
</comment>
<feature type="region of interest" description="Disordered" evidence="10">
    <location>
        <begin position="978"/>
        <end position="1037"/>
    </location>
</feature>
<keyword evidence="9" id="KW-0460">Magnesium</keyword>
<dbReference type="AlphaFoldDB" id="A0A067MYH4"/>
<protein>
    <recommendedName>
        <fullName evidence="5">polynucleotide adenylyltransferase</fullName>
        <ecNumber evidence="5">2.7.7.19</ecNumber>
    </recommendedName>
</protein>
<feature type="region of interest" description="Disordered" evidence="10">
    <location>
        <begin position="548"/>
        <end position="650"/>
    </location>
</feature>
<dbReference type="Proteomes" id="UP000027195">
    <property type="component" value="Unassembled WGS sequence"/>
</dbReference>
<sequence length="1037" mass="113188">MSTAFQVAGGIILGAHQPPNLFANASSMMQPSQRRHMSRNLFLSELSQYVRKLLEKLTRTIEPESRLLSFGSTANGFSLRNSDMDLCCLIDSDQPPLAASDLVTMLGDLLERETKFHVKPLPYARIPIIKLSLGPSQGLPYGIACDIGFENRLALENTRLLLSYASVDPTRVRTMVLFLKVWSKRRKINSPYRGTLSSYGYVLLVIYFLVHVKNPPVLPNLQQIPPLRPISHEDMHFGEHNIWFFDDIELLRQRWRSSNTQSVAELLIDFFKYYSRDFSYNTGVASIRAGLLKKESKGWLNDFDGSRYSETSRDRNRLCIEDPFETNYNVARTVTKDGLYTIRGEFMRASRILATRPERAINALAQLCEERDEELVRATPTRSFAPPPPRLPAQMPYTIGSSSLRPNKGAPVDRLSPPPRLLSQTHHRNNSQEEVVERHGPPPEHMAPRRGQWTSPPPPDAPPSDQDTYECTLGLGLTLATQATEARQESPSYSESSNSEILTDDDAQSEIIQDTEYPDEPYTPHRFSSRRPSAPSYFASPYTPIPTNLEKTPVTPHFFGGITPTSERDQGPKRSNRIFPGYAVHRGRPCSRGSKSEFGDSPGGYGYSKQDMGPDLPTPPTSGGSSRRSTGQPRSTFSVSPSSTSPLKPWALPLPPSPLAYSPAMSTASLQPDVSPTSSYAVPVDFPAQPPYFGNSQTSRQHPFRNHNFPTHNHNFQPRSQTQAFPGYYSQSVSTSPTRGHFYGSPERQSHMPGHSQPHHRQKSQSAAGSPVWREFELPPPVAHVKHTNMPPRHRARPSSLQFTPGSPALSELGAAMAGSDTTTPGVHGQEKAVDVDANVGPPATMTLNSPRLLGKGLSAAPSPSKTPLPLSTPSSYISRTPMPAVQPTLPSPARVCLPTLAHGSTPGHAPVTARHPLVTASTLISTEIAPDGGAVASGVLELTAPSGGGIQEIPMLDQSEAAAQIMDDAPYKVALPPSPVIDPAPSTADGSFPEHLKSGKASISSFAEGPMAGLSDLPPPSLSELEDALANTGISE</sequence>
<dbReference type="InterPro" id="IPR043519">
    <property type="entry name" value="NT_sf"/>
</dbReference>
<dbReference type="SUPFAM" id="SSF81301">
    <property type="entry name" value="Nucleotidyltransferase"/>
    <property type="match status" value="1"/>
</dbReference>
<dbReference type="EC" id="2.7.7.19" evidence="5"/>
<dbReference type="STRING" id="930990.A0A067MYH4"/>
<evidence type="ECO:0000313" key="14">
    <source>
        <dbReference type="Proteomes" id="UP000027195"/>
    </source>
</evidence>
<dbReference type="EMBL" id="KL198025">
    <property type="protein sequence ID" value="KDQ16927.1"/>
    <property type="molecule type" value="Genomic_DNA"/>
</dbReference>
<evidence type="ECO:0000259" key="12">
    <source>
        <dbReference type="Pfam" id="PF22600"/>
    </source>
</evidence>
<dbReference type="Gene3D" id="1.10.1410.10">
    <property type="match status" value="1"/>
</dbReference>
<dbReference type="Pfam" id="PF03828">
    <property type="entry name" value="PAP_assoc"/>
    <property type="match status" value="1"/>
</dbReference>
<dbReference type="Gene3D" id="3.30.460.10">
    <property type="entry name" value="Beta Polymerase, domain 2"/>
    <property type="match status" value="1"/>
</dbReference>
<dbReference type="GO" id="GO:1990817">
    <property type="term" value="F:poly(A) RNA polymerase activity"/>
    <property type="evidence" value="ECO:0007669"/>
    <property type="project" value="UniProtKB-EC"/>
</dbReference>
<feature type="compositionally biased region" description="Polar residues" evidence="10">
    <location>
        <begin position="727"/>
        <end position="738"/>
    </location>
</feature>
<dbReference type="PANTHER" id="PTHR12271">
    <property type="entry name" value="POLY A POLYMERASE CID PAP -RELATED"/>
    <property type="match status" value="1"/>
</dbReference>
<dbReference type="OrthoDB" id="407432at2759"/>
<dbReference type="GO" id="GO:0046872">
    <property type="term" value="F:metal ion binding"/>
    <property type="evidence" value="ECO:0007669"/>
    <property type="project" value="UniProtKB-KW"/>
</dbReference>
<feature type="domain" description="Poly(A) RNA polymerase mitochondrial-like central palm" evidence="12">
    <location>
        <begin position="49"/>
        <end position="165"/>
    </location>
</feature>
<dbReference type="GO" id="GO:0005737">
    <property type="term" value="C:cytoplasm"/>
    <property type="evidence" value="ECO:0007669"/>
    <property type="project" value="UniProtKB-SubCell"/>
</dbReference>
<keyword evidence="8" id="KW-0479">Metal-binding</keyword>
<evidence type="ECO:0000313" key="13">
    <source>
        <dbReference type="EMBL" id="KDQ16927.1"/>
    </source>
</evidence>
<proteinExistence type="inferred from homology"/>
<evidence type="ECO:0000256" key="10">
    <source>
        <dbReference type="SAM" id="MobiDB-lite"/>
    </source>
</evidence>
<comment type="similarity">
    <text evidence="4">Belongs to the DNA polymerase type-B-like family.</text>
</comment>
<name>A0A067MYH4_BOTB1</name>
<dbReference type="PANTHER" id="PTHR12271:SF40">
    <property type="entry name" value="POLY(A) RNA POLYMERASE GLD2"/>
    <property type="match status" value="1"/>
</dbReference>
<comment type="subcellular location">
    <subcellularLocation>
        <location evidence="3">Cytoplasm</location>
    </subcellularLocation>
</comment>
<feature type="region of interest" description="Disordered" evidence="10">
    <location>
        <begin position="482"/>
        <end position="535"/>
    </location>
</feature>
<keyword evidence="7" id="KW-0808">Transferase</keyword>
<gene>
    <name evidence="13" type="ORF">BOTBODRAFT_220517</name>
</gene>
<dbReference type="SUPFAM" id="SSF81631">
    <property type="entry name" value="PAP/OAS1 substrate-binding domain"/>
    <property type="match status" value="1"/>
</dbReference>
<evidence type="ECO:0000259" key="11">
    <source>
        <dbReference type="Pfam" id="PF03828"/>
    </source>
</evidence>
<evidence type="ECO:0000256" key="3">
    <source>
        <dbReference type="ARBA" id="ARBA00004496"/>
    </source>
</evidence>
<feature type="region of interest" description="Disordered" evidence="10">
    <location>
        <begin position="727"/>
        <end position="828"/>
    </location>
</feature>
<reference evidence="14" key="1">
    <citation type="journal article" date="2014" name="Proc. Natl. Acad. Sci. U.S.A.">
        <title>Extensive sampling of basidiomycete genomes demonstrates inadequacy of the white-rot/brown-rot paradigm for wood decay fungi.</title>
        <authorList>
            <person name="Riley R."/>
            <person name="Salamov A.A."/>
            <person name="Brown D.W."/>
            <person name="Nagy L.G."/>
            <person name="Floudas D."/>
            <person name="Held B.W."/>
            <person name="Levasseur A."/>
            <person name="Lombard V."/>
            <person name="Morin E."/>
            <person name="Otillar R."/>
            <person name="Lindquist E.A."/>
            <person name="Sun H."/>
            <person name="LaButti K.M."/>
            <person name="Schmutz J."/>
            <person name="Jabbour D."/>
            <person name="Luo H."/>
            <person name="Baker S.E."/>
            <person name="Pisabarro A.G."/>
            <person name="Walton J.D."/>
            <person name="Blanchette R.A."/>
            <person name="Henrissat B."/>
            <person name="Martin F."/>
            <person name="Cullen D."/>
            <person name="Hibbett D.S."/>
            <person name="Grigoriev I.V."/>
        </authorList>
    </citation>
    <scope>NUCLEOTIDE SEQUENCE [LARGE SCALE GENOMIC DNA]</scope>
    <source>
        <strain evidence="14">FD-172 SS1</strain>
    </source>
</reference>
<dbReference type="GO" id="GO:0010605">
    <property type="term" value="P:negative regulation of macromolecule metabolic process"/>
    <property type="evidence" value="ECO:0007669"/>
    <property type="project" value="UniProtKB-ARBA"/>
</dbReference>
<organism evidence="13 14">
    <name type="scientific">Botryobasidium botryosum (strain FD-172 SS1)</name>
    <dbReference type="NCBI Taxonomy" id="930990"/>
    <lineage>
        <taxon>Eukaryota</taxon>
        <taxon>Fungi</taxon>
        <taxon>Dikarya</taxon>
        <taxon>Basidiomycota</taxon>
        <taxon>Agaricomycotina</taxon>
        <taxon>Agaricomycetes</taxon>
        <taxon>Cantharellales</taxon>
        <taxon>Botryobasidiaceae</taxon>
        <taxon>Botryobasidium</taxon>
    </lineage>
</organism>
<feature type="compositionally biased region" description="Basic residues" evidence="10">
    <location>
        <begin position="784"/>
        <end position="797"/>
    </location>
</feature>
<feature type="domain" description="PAP-associated" evidence="11">
    <location>
        <begin position="262"/>
        <end position="327"/>
    </location>
</feature>
<dbReference type="CDD" id="cd05402">
    <property type="entry name" value="NT_PAP_TUTase"/>
    <property type="match status" value="1"/>
</dbReference>
<evidence type="ECO:0000256" key="4">
    <source>
        <dbReference type="ARBA" id="ARBA00008593"/>
    </source>
</evidence>
<accession>A0A067MYH4</accession>
<dbReference type="GO" id="GO:0031123">
    <property type="term" value="P:RNA 3'-end processing"/>
    <property type="evidence" value="ECO:0007669"/>
    <property type="project" value="TreeGrafter"/>
</dbReference>
<feature type="compositionally biased region" description="Low complexity" evidence="10">
    <location>
        <begin position="482"/>
        <end position="500"/>
    </location>
</feature>
<keyword evidence="6" id="KW-0963">Cytoplasm</keyword>
<dbReference type="InterPro" id="IPR054708">
    <property type="entry name" value="MTPAP-like_central"/>
</dbReference>
<evidence type="ECO:0000256" key="8">
    <source>
        <dbReference type="ARBA" id="ARBA00022723"/>
    </source>
</evidence>
<evidence type="ECO:0000256" key="7">
    <source>
        <dbReference type="ARBA" id="ARBA00022679"/>
    </source>
</evidence>